<keyword evidence="1" id="KW-1133">Transmembrane helix</keyword>
<evidence type="ECO:0000256" key="1">
    <source>
        <dbReference type="SAM" id="Phobius"/>
    </source>
</evidence>
<feature type="transmembrane region" description="Helical" evidence="1">
    <location>
        <begin position="56"/>
        <end position="80"/>
    </location>
</feature>
<accession>A0A9N9MEF5</accession>
<keyword evidence="3" id="KW-1185">Reference proteome</keyword>
<protein>
    <submittedName>
        <fullName evidence="2">Uncharacterized protein</fullName>
    </submittedName>
</protein>
<name>A0A9N9MEF5_9CUCU</name>
<dbReference type="EMBL" id="OU892277">
    <property type="protein sequence ID" value="CAG9760760.1"/>
    <property type="molecule type" value="Genomic_DNA"/>
</dbReference>
<reference evidence="2" key="1">
    <citation type="submission" date="2022-01" db="EMBL/GenBank/DDBJ databases">
        <authorList>
            <person name="King R."/>
        </authorList>
    </citation>
    <scope>NUCLEOTIDE SEQUENCE</scope>
</reference>
<dbReference type="Proteomes" id="UP001152799">
    <property type="component" value="Chromosome 1"/>
</dbReference>
<sequence length="95" mass="10584">MASGISTVQNVMADASATRGPEGLEQVVLNVPGNRRGRNQAEPRLDPWYYAVFFKLLWIVACLFATSVIVGTVVYFMHVLHQASLRPRPKEIIVD</sequence>
<dbReference type="AlphaFoldDB" id="A0A9N9MEF5"/>
<evidence type="ECO:0000313" key="2">
    <source>
        <dbReference type="EMBL" id="CAG9760760.1"/>
    </source>
</evidence>
<proteinExistence type="predicted"/>
<keyword evidence="1" id="KW-0812">Transmembrane</keyword>
<gene>
    <name evidence="2" type="ORF">CEUTPL_LOCUS1481</name>
</gene>
<evidence type="ECO:0000313" key="3">
    <source>
        <dbReference type="Proteomes" id="UP001152799"/>
    </source>
</evidence>
<organism evidence="2 3">
    <name type="scientific">Ceutorhynchus assimilis</name>
    <name type="common">cabbage seed weevil</name>
    <dbReference type="NCBI Taxonomy" id="467358"/>
    <lineage>
        <taxon>Eukaryota</taxon>
        <taxon>Metazoa</taxon>
        <taxon>Ecdysozoa</taxon>
        <taxon>Arthropoda</taxon>
        <taxon>Hexapoda</taxon>
        <taxon>Insecta</taxon>
        <taxon>Pterygota</taxon>
        <taxon>Neoptera</taxon>
        <taxon>Endopterygota</taxon>
        <taxon>Coleoptera</taxon>
        <taxon>Polyphaga</taxon>
        <taxon>Cucujiformia</taxon>
        <taxon>Curculionidae</taxon>
        <taxon>Ceutorhynchinae</taxon>
        <taxon>Ceutorhynchus</taxon>
    </lineage>
</organism>
<keyword evidence="1" id="KW-0472">Membrane</keyword>